<keyword evidence="1" id="KW-0812">Transmembrane</keyword>
<proteinExistence type="predicted"/>
<dbReference type="RefSeq" id="WP_109968046.1">
    <property type="nucleotide sequence ID" value="NZ_QGMY01000006.1"/>
</dbReference>
<dbReference type="AlphaFoldDB" id="A0A2V2MWJ6"/>
<reference evidence="2 3" key="1">
    <citation type="submission" date="2018-05" db="EMBL/GenBank/DDBJ databases">
        <title>Draft genome of Methanospirillum lacunae Ki8-1.</title>
        <authorList>
            <person name="Dueholm M.S."/>
            <person name="Nielsen P.H."/>
            <person name="Bakmann L.F."/>
            <person name="Otzen D.E."/>
        </authorList>
    </citation>
    <scope>NUCLEOTIDE SEQUENCE [LARGE SCALE GENOMIC DNA]</scope>
    <source>
        <strain evidence="2 3">Ki8-1</strain>
    </source>
</reference>
<keyword evidence="3" id="KW-1185">Reference proteome</keyword>
<keyword evidence="1" id="KW-0472">Membrane</keyword>
<feature type="transmembrane region" description="Helical" evidence="1">
    <location>
        <begin position="12"/>
        <end position="32"/>
    </location>
</feature>
<organism evidence="2 3">
    <name type="scientific">Methanospirillum lacunae</name>
    <dbReference type="NCBI Taxonomy" id="668570"/>
    <lineage>
        <taxon>Archaea</taxon>
        <taxon>Methanobacteriati</taxon>
        <taxon>Methanobacteriota</taxon>
        <taxon>Stenosarchaea group</taxon>
        <taxon>Methanomicrobia</taxon>
        <taxon>Methanomicrobiales</taxon>
        <taxon>Methanospirillaceae</taxon>
        <taxon>Methanospirillum</taxon>
    </lineage>
</organism>
<keyword evidence="1" id="KW-1133">Transmembrane helix</keyword>
<dbReference type="EMBL" id="QGMY01000006">
    <property type="protein sequence ID" value="PWR72534.1"/>
    <property type="molecule type" value="Genomic_DNA"/>
</dbReference>
<protein>
    <submittedName>
        <fullName evidence="2">Uncharacterized protein</fullName>
    </submittedName>
</protein>
<name>A0A2V2MWJ6_9EURY</name>
<accession>A0A2V2MWJ6</accession>
<dbReference type="Proteomes" id="UP000245657">
    <property type="component" value="Unassembled WGS sequence"/>
</dbReference>
<dbReference type="OrthoDB" id="56871at2157"/>
<sequence>MFKLAWQVRLGLILVSCSVLVYILKITLIDNLPGTIEYIFNSAGFLFINVLFVTLVINGLLARRAKNERLEKLNIVIGIFFTEVGNELLKRIVPADKNASNFGKSFILNGKEVPDGHSMIRAAESHHFELNSEVIDLKEMHDFLQENRNFLLRLMENPVMLEHQSFTSLLMAAFHLTAELGYRKNLSNLTVSDRAHLTGDINRVYQALTKEWISYMEYLSLHYPYLYSLAVRTNPYDMNAIVEVE</sequence>
<evidence type="ECO:0000256" key="1">
    <source>
        <dbReference type="SAM" id="Phobius"/>
    </source>
</evidence>
<gene>
    <name evidence="2" type="ORF">DK846_06075</name>
</gene>
<evidence type="ECO:0000313" key="2">
    <source>
        <dbReference type="EMBL" id="PWR72534.1"/>
    </source>
</evidence>
<feature type="transmembrane region" description="Helical" evidence="1">
    <location>
        <begin position="38"/>
        <end position="62"/>
    </location>
</feature>
<evidence type="ECO:0000313" key="3">
    <source>
        <dbReference type="Proteomes" id="UP000245657"/>
    </source>
</evidence>
<comment type="caution">
    <text evidence="2">The sequence shown here is derived from an EMBL/GenBank/DDBJ whole genome shotgun (WGS) entry which is preliminary data.</text>
</comment>